<accession>A0ACC6FR86</accession>
<dbReference type="Proteomes" id="UP001173802">
    <property type="component" value="Unassembled WGS sequence"/>
</dbReference>
<name>A0ACC6FR86_9HELI</name>
<keyword evidence="2" id="KW-1185">Reference proteome</keyword>
<evidence type="ECO:0000313" key="1">
    <source>
        <dbReference type="EMBL" id="MDL0081670.1"/>
    </source>
</evidence>
<comment type="caution">
    <text evidence="1">The sequence shown here is derived from an EMBL/GenBank/DDBJ whole genome shotgun (WGS) entry which is preliminary data.</text>
</comment>
<gene>
    <name evidence="1" type="ORF">NYG90_03095</name>
</gene>
<organism evidence="1 2">
    <name type="scientific">Helicobacter zhangjianzhongii</name>
    <dbReference type="NCBI Taxonomy" id="2974574"/>
    <lineage>
        <taxon>Bacteria</taxon>
        <taxon>Pseudomonadati</taxon>
        <taxon>Campylobacterota</taxon>
        <taxon>Epsilonproteobacteria</taxon>
        <taxon>Campylobacterales</taxon>
        <taxon>Helicobacteraceae</taxon>
        <taxon>Helicobacter</taxon>
    </lineage>
</organism>
<reference evidence="1 2" key="1">
    <citation type="journal article" date="2023" name="Microorganisms">
        <title>Isolation and Genomic Characteristics of Cat-Borne Campylobacter felis sp. nov. and Sheep-Borne Campylobacter ovis sp. nov.</title>
        <authorList>
            <person name="Wang H."/>
            <person name="Li Y."/>
            <person name="Gu Y."/>
            <person name="Zhou G."/>
            <person name="Chen X."/>
            <person name="Zhang X."/>
            <person name="Shao Z."/>
            <person name="Zhang J."/>
            <person name="Zhang M."/>
        </authorList>
    </citation>
    <scope>NUCLEOTIDE SEQUENCE [LARGE SCALE GENOMIC DNA]</scope>
    <source>
        <strain evidence="1 2">XJK30-2</strain>
    </source>
</reference>
<proteinExistence type="predicted"/>
<sequence>MQSPDLITQILESFACSFRFLALLATRIQRGALFGVLYYPLKSKPSPTAILRILEASHAVIASGFIRAAIHRLNPESTFKLHHTRRDFQQSL</sequence>
<dbReference type="EMBL" id="JANURN010000002">
    <property type="protein sequence ID" value="MDL0081670.1"/>
    <property type="molecule type" value="Genomic_DNA"/>
</dbReference>
<protein>
    <submittedName>
        <fullName evidence="1">Uncharacterized protein</fullName>
    </submittedName>
</protein>
<evidence type="ECO:0000313" key="2">
    <source>
        <dbReference type="Proteomes" id="UP001173802"/>
    </source>
</evidence>